<dbReference type="InterPro" id="IPR037284">
    <property type="entry name" value="SUF_FeS_clus_asmbl_SufBD_sf"/>
</dbReference>
<dbReference type="InterPro" id="IPR000825">
    <property type="entry name" value="SUF_FeS_clus_asmbl_SufBD_core"/>
</dbReference>
<accession>A0A379G310</accession>
<dbReference type="OrthoDB" id="9768262at2"/>
<evidence type="ECO:0000313" key="3">
    <source>
        <dbReference type="Proteomes" id="UP000255129"/>
    </source>
</evidence>
<dbReference type="EMBL" id="UGUA01000002">
    <property type="protein sequence ID" value="SUC35348.1"/>
    <property type="molecule type" value="Genomic_DNA"/>
</dbReference>
<dbReference type="SUPFAM" id="SSF101960">
    <property type="entry name" value="Stabilizer of iron transporter SufD"/>
    <property type="match status" value="1"/>
</dbReference>
<dbReference type="PANTHER" id="PTHR43575">
    <property type="entry name" value="PROTEIN ABCI7, CHLOROPLASTIC"/>
    <property type="match status" value="1"/>
</dbReference>
<evidence type="ECO:0000313" key="2">
    <source>
        <dbReference type="EMBL" id="SUC35348.1"/>
    </source>
</evidence>
<dbReference type="InterPro" id="IPR011542">
    <property type="entry name" value="SUF_FeS_clus_asmbl_SufD"/>
</dbReference>
<dbReference type="RefSeq" id="WP_115164245.1">
    <property type="nucleotide sequence ID" value="NZ_UGUA01000002.1"/>
</dbReference>
<dbReference type="NCBIfam" id="TIGR01981">
    <property type="entry name" value="sufD"/>
    <property type="match status" value="1"/>
</dbReference>
<evidence type="ECO:0000259" key="1">
    <source>
        <dbReference type="Pfam" id="PF01458"/>
    </source>
</evidence>
<dbReference type="GO" id="GO:0016226">
    <property type="term" value="P:iron-sulfur cluster assembly"/>
    <property type="evidence" value="ECO:0007669"/>
    <property type="project" value="InterPro"/>
</dbReference>
<dbReference type="PANTHER" id="PTHR43575:SF1">
    <property type="entry name" value="PROTEIN ABCI7, CHLOROPLASTIC"/>
    <property type="match status" value="1"/>
</dbReference>
<dbReference type="Pfam" id="PF01458">
    <property type="entry name" value="SUFBD_core"/>
    <property type="match status" value="1"/>
</dbReference>
<dbReference type="Proteomes" id="UP000255129">
    <property type="component" value="Unassembled WGS sequence"/>
</dbReference>
<proteinExistence type="predicted"/>
<sequence length="435" mass="48138">MAGLLTNSDRAVKSAQVSELNQQAMANFAQLFEHRSGEKSQHAQTHWEIAKYVGLPKFRHEDWHYTPLETVLRTQYHFSDPESVLKPNADIALEIDAYRITLVDGRYNAELSSIDMGEFQVTLLDSQDVLPDAVNSEIFLHLTECLAPQPLLINLAANKVASKPLYLLNISSGSVNSQGTNMSQYRYHLTLGNNSQSEVIEHFVSLDNQPHLTGGRLTVEIGDNAQLSHFKLVTENPSAQHFAHNDMIVGRDSQVKSSSFLLGAGLLRHHTSSRLEGENTQFELNSLVLPQGTEIADTRSYLEHNACYCSSRQLHKVIGMDSSKTVFNGMIKVAPNALKTDGQMTNNTLLLGEKAEIDTKPQLEIYADDVKCGHGATVGRMDDEQLFYLRSRGISHQAAKQMIINAFAAELTESIDIAGLKSAVMANIHQRLAGV</sequence>
<dbReference type="AlphaFoldDB" id="A0A379G310"/>
<dbReference type="NCBIfam" id="NF008194">
    <property type="entry name" value="PRK10948.1"/>
    <property type="match status" value="1"/>
</dbReference>
<protein>
    <submittedName>
        <fullName evidence="2">FeS cluster assembly protein sufD</fullName>
    </submittedName>
</protein>
<organism evidence="2 3">
    <name type="scientific">Providencia rustigianii</name>
    <dbReference type="NCBI Taxonomy" id="158850"/>
    <lineage>
        <taxon>Bacteria</taxon>
        <taxon>Pseudomonadati</taxon>
        <taxon>Pseudomonadota</taxon>
        <taxon>Gammaproteobacteria</taxon>
        <taxon>Enterobacterales</taxon>
        <taxon>Morganellaceae</taxon>
        <taxon>Providencia</taxon>
    </lineage>
</organism>
<dbReference type="InterPro" id="IPR055346">
    <property type="entry name" value="Fe-S_cluster_assembly_SufBD"/>
</dbReference>
<name>A0A379G310_9GAMM</name>
<reference evidence="2 3" key="1">
    <citation type="submission" date="2018-06" db="EMBL/GenBank/DDBJ databases">
        <authorList>
            <consortium name="Pathogen Informatics"/>
            <person name="Doyle S."/>
        </authorList>
    </citation>
    <scope>NUCLEOTIDE SEQUENCE [LARGE SCALE GENOMIC DNA]</scope>
    <source>
        <strain evidence="2 3">NCTC12026</strain>
    </source>
</reference>
<feature type="domain" description="SUF system FeS cluster assembly SufBD core" evidence="1">
    <location>
        <begin position="178"/>
        <end position="407"/>
    </location>
</feature>
<gene>
    <name evidence="2" type="primary">sufD</name>
    <name evidence="2" type="ORF">NCTC12026_01737</name>
</gene>